<sequence length="58" mass="6829">MLALDYPHKETKDAVDEETSRIPTLRLLSENLAVLQREPRFEKDETESALFHLMRSTR</sequence>
<accession>A0A2H3ANV5</accession>
<gene>
    <name evidence="1" type="ORF">ARMSODRAFT_966953</name>
</gene>
<proteinExistence type="predicted"/>
<reference evidence="2" key="1">
    <citation type="journal article" date="2017" name="Nat. Ecol. Evol.">
        <title>Genome expansion and lineage-specific genetic innovations in the forest pathogenic fungi Armillaria.</title>
        <authorList>
            <person name="Sipos G."/>
            <person name="Prasanna A.N."/>
            <person name="Walter M.C."/>
            <person name="O'Connor E."/>
            <person name="Balint B."/>
            <person name="Krizsan K."/>
            <person name="Kiss B."/>
            <person name="Hess J."/>
            <person name="Varga T."/>
            <person name="Slot J."/>
            <person name="Riley R."/>
            <person name="Boka B."/>
            <person name="Rigling D."/>
            <person name="Barry K."/>
            <person name="Lee J."/>
            <person name="Mihaltcheva S."/>
            <person name="LaButti K."/>
            <person name="Lipzen A."/>
            <person name="Waldron R."/>
            <person name="Moloney N.M."/>
            <person name="Sperisen C."/>
            <person name="Kredics L."/>
            <person name="Vagvoelgyi C."/>
            <person name="Patrignani A."/>
            <person name="Fitzpatrick D."/>
            <person name="Nagy I."/>
            <person name="Doyle S."/>
            <person name="Anderson J.B."/>
            <person name="Grigoriev I.V."/>
            <person name="Gueldener U."/>
            <person name="Muensterkoetter M."/>
            <person name="Nagy L.G."/>
        </authorList>
    </citation>
    <scope>NUCLEOTIDE SEQUENCE [LARGE SCALE GENOMIC DNA]</scope>
    <source>
        <strain evidence="2">28-4</strain>
    </source>
</reference>
<name>A0A2H3ANV5_9AGAR</name>
<evidence type="ECO:0000313" key="1">
    <source>
        <dbReference type="EMBL" id="PBK59360.1"/>
    </source>
</evidence>
<evidence type="ECO:0000313" key="2">
    <source>
        <dbReference type="Proteomes" id="UP000218334"/>
    </source>
</evidence>
<dbReference type="EMBL" id="KZ293506">
    <property type="protein sequence ID" value="PBK59360.1"/>
    <property type="molecule type" value="Genomic_DNA"/>
</dbReference>
<organism evidence="1 2">
    <name type="scientific">Armillaria solidipes</name>
    <dbReference type="NCBI Taxonomy" id="1076256"/>
    <lineage>
        <taxon>Eukaryota</taxon>
        <taxon>Fungi</taxon>
        <taxon>Dikarya</taxon>
        <taxon>Basidiomycota</taxon>
        <taxon>Agaricomycotina</taxon>
        <taxon>Agaricomycetes</taxon>
        <taxon>Agaricomycetidae</taxon>
        <taxon>Agaricales</taxon>
        <taxon>Marasmiineae</taxon>
        <taxon>Physalacriaceae</taxon>
        <taxon>Armillaria</taxon>
    </lineage>
</organism>
<keyword evidence="2" id="KW-1185">Reference proteome</keyword>
<protein>
    <submittedName>
        <fullName evidence="1">Uncharacterized protein</fullName>
    </submittedName>
</protein>
<dbReference type="Proteomes" id="UP000218334">
    <property type="component" value="Unassembled WGS sequence"/>
</dbReference>
<dbReference type="AlphaFoldDB" id="A0A2H3ANV5"/>